<accession>G5JHF2</accession>
<comment type="caution">
    <text evidence="1">The sequence shown here is derived from an EMBL/GenBank/DDBJ whole genome shotgun (WGS) entry which is preliminary data.</text>
</comment>
<dbReference type="Proteomes" id="UP000005413">
    <property type="component" value="Unassembled WGS sequence"/>
</dbReference>
<dbReference type="EMBL" id="AEUN01000312">
    <property type="protein sequence ID" value="EHJ08379.1"/>
    <property type="molecule type" value="Genomic_DNA"/>
</dbReference>
<organism evidence="1 2">
    <name type="scientific">Staphylococcus simiae CCM 7213 = CCUG 51256</name>
    <dbReference type="NCBI Taxonomy" id="911238"/>
    <lineage>
        <taxon>Bacteria</taxon>
        <taxon>Bacillati</taxon>
        <taxon>Bacillota</taxon>
        <taxon>Bacilli</taxon>
        <taxon>Bacillales</taxon>
        <taxon>Staphylococcaceae</taxon>
        <taxon>Staphylococcus</taxon>
    </lineage>
</organism>
<gene>
    <name evidence="1" type="ORF">SS7213T_04405</name>
</gene>
<proteinExistence type="predicted"/>
<protein>
    <recommendedName>
        <fullName evidence="3">DUF2197 domain-containing protein</fullName>
    </recommendedName>
</protein>
<dbReference type="Pfam" id="PF09963">
    <property type="entry name" value="DUF2197"/>
    <property type="match status" value="1"/>
</dbReference>
<reference evidence="1 2" key="1">
    <citation type="journal article" date="2012" name="BMC Genomics">
        <title>Comparative genomic analysis of the genus Staphylococcus including Staphylococcus aureus and its newly described sister species Staphylococcus simiae.</title>
        <authorList>
            <person name="Suzuki H."/>
            <person name="Lefebure T."/>
            <person name="Pavinski Bitar P."/>
            <person name="Stanhope M.J."/>
        </authorList>
    </citation>
    <scope>NUCLEOTIDE SEQUENCE [LARGE SCALE GENOMIC DNA]</scope>
    <source>
        <strain evidence="1 2">CCM 7213</strain>
    </source>
</reference>
<dbReference type="RefSeq" id="WP_002462703.1">
    <property type="nucleotide sequence ID" value="NZ_AEUN01000312.1"/>
</dbReference>
<sequence length="55" mass="6634">MRQVQCIICDTKVYIDEQTVEAKRLKNNPIRTFMCDDCKSRLDTPKQRRQHNHID</sequence>
<keyword evidence="2" id="KW-1185">Reference proteome</keyword>
<dbReference type="InterPro" id="IPR019241">
    <property type="entry name" value="DUF2197"/>
</dbReference>
<name>G5JHF2_9STAP</name>
<dbReference type="OrthoDB" id="2989868at2"/>
<dbReference type="PATRIC" id="fig|911238.3.peg.731"/>
<evidence type="ECO:0000313" key="2">
    <source>
        <dbReference type="Proteomes" id="UP000005413"/>
    </source>
</evidence>
<dbReference type="AlphaFoldDB" id="G5JHF2"/>
<evidence type="ECO:0000313" key="1">
    <source>
        <dbReference type="EMBL" id="EHJ08379.1"/>
    </source>
</evidence>
<evidence type="ECO:0008006" key="3">
    <source>
        <dbReference type="Google" id="ProtNLM"/>
    </source>
</evidence>